<name>A0A022QTW8_ERYGU</name>
<gene>
    <name evidence="1" type="ORF">MIMGU_mgv1a011433mg</name>
</gene>
<dbReference type="AlphaFoldDB" id="A0A022QTW8"/>
<dbReference type="Proteomes" id="UP000030748">
    <property type="component" value="Unassembled WGS sequence"/>
</dbReference>
<evidence type="ECO:0000313" key="1">
    <source>
        <dbReference type="EMBL" id="EYU31024.1"/>
    </source>
</evidence>
<dbReference type="EMBL" id="KI631018">
    <property type="protein sequence ID" value="EYU31024.1"/>
    <property type="molecule type" value="Genomic_DNA"/>
</dbReference>
<keyword evidence="2" id="KW-1185">Reference proteome</keyword>
<accession>A0A022QTW8</accession>
<dbReference type="eggNOG" id="ENOG502RXYB">
    <property type="taxonomic scope" value="Eukaryota"/>
</dbReference>
<reference evidence="1 2" key="1">
    <citation type="journal article" date="2013" name="Proc. Natl. Acad. Sci. U.S.A.">
        <title>Fine-scale variation in meiotic recombination in Mimulus inferred from population shotgun sequencing.</title>
        <authorList>
            <person name="Hellsten U."/>
            <person name="Wright K.M."/>
            <person name="Jenkins J."/>
            <person name="Shu S."/>
            <person name="Yuan Y."/>
            <person name="Wessler S.R."/>
            <person name="Schmutz J."/>
            <person name="Willis J.H."/>
            <person name="Rokhsar D.S."/>
        </authorList>
    </citation>
    <scope>NUCLEOTIDE SEQUENCE [LARGE SCALE GENOMIC DNA]</scope>
    <source>
        <strain evidence="2">cv. DUN x IM62</strain>
    </source>
</reference>
<organism evidence="1 2">
    <name type="scientific">Erythranthe guttata</name>
    <name type="common">Yellow monkey flower</name>
    <name type="synonym">Mimulus guttatus</name>
    <dbReference type="NCBI Taxonomy" id="4155"/>
    <lineage>
        <taxon>Eukaryota</taxon>
        <taxon>Viridiplantae</taxon>
        <taxon>Streptophyta</taxon>
        <taxon>Embryophyta</taxon>
        <taxon>Tracheophyta</taxon>
        <taxon>Spermatophyta</taxon>
        <taxon>Magnoliopsida</taxon>
        <taxon>eudicotyledons</taxon>
        <taxon>Gunneridae</taxon>
        <taxon>Pentapetalae</taxon>
        <taxon>asterids</taxon>
        <taxon>lamiids</taxon>
        <taxon>Lamiales</taxon>
        <taxon>Phrymaceae</taxon>
        <taxon>Erythranthe</taxon>
    </lineage>
</organism>
<protein>
    <submittedName>
        <fullName evidence="1">Uncharacterized protein</fullName>
    </submittedName>
</protein>
<sequence>MDEGKTFEGLGKSRSALGDLTNRVGKRGFTVREENGIRSFDFTNKDVPKRLCVSPRPCTEIGSLKGNVISSLSKTHNENKDPNKISIDVDADFDGAYCSKGNNVLVTGNSNVDGGDKDIEISVDSCAKIDNIKEDVVTKMDTTVFPNCGDEYAMSGLEIRNEENEPNSLDLGKSDAIESIHTEVNNELKTVVSGNGNDGIDINCCHNEGDYDNHGDNFVLSQSGSIDCPILPDSQESRVFGIDNSSAKLKEDECAYMSGAADSIKSCSCSFCTQGIFRMFRF</sequence>
<proteinExistence type="predicted"/>
<evidence type="ECO:0000313" key="2">
    <source>
        <dbReference type="Proteomes" id="UP000030748"/>
    </source>
</evidence>